<dbReference type="InterPro" id="IPR036884">
    <property type="entry name" value="2Fe-2S-bd_dom_sf"/>
</dbReference>
<dbReference type="PROSITE" id="PS51085">
    <property type="entry name" value="2FE2S_FER_2"/>
    <property type="match status" value="1"/>
</dbReference>
<dbReference type="Proteomes" id="UP000520767">
    <property type="component" value="Unassembled WGS sequence"/>
</dbReference>
<dbReference type="Pfam" id="PF01799">
    <property type="entry name" value="Fer2_2"/>
    <property type="match status" value="1"/>
</dbReference>
<keyword evidence="3" id="KW-0560">Oxidoreductase</keyword>
<protein>
    <submittedName>
        <fullName evidence="7">Aerobic-type carbon monoxide dehydrogenase small subunit (CoxS/CutS family)</fullName>
    </submittedName>
</protein>
<keyword evidence="8" id="KW-1185">Reference proteome</keyword>
<evidence type="ECO:0000313" key="8">
    <source>
        <dbReference type="Proteomes" id="UP000520767"/>
    </source>
</evidence>
<dbReference type="PANTHER" id="PTHR44379:SF5">
    <property type="entry name" value="OXIDOREDUCTASE WITH IRON-SULFUR SUBUNIT"/>
    <property type="match status" value="1"/>
</dbReference>
<evidence type="ECO:0000313" key="7">
    <source>
        <dbReference type="EMBL" id="MBB4909512.1"/>
    </source>
</evidence>
<name>A0A7W7Q9G3_9PSEU</name>
<evidence type="ECO:0000256" key="1">
    <source>
        <dbReference type="ARBA" id="ARBA00022714"/>
    </source>
</evidence>
<dbReference type="SUPFAM" id="SSF47741">
    <property type="entry name" value="CO dehydrogenase ISP C-domain like"/>
    <property type="match status" value="1"/>
</dbReference>
<evidence type="ECO:0000256" key="4">
    <source>
        <dbReference type="ARBA" id="ARBA00023004"/>
    </source>
</evidence>
<comment type="caution">
    <text evidence="7">The sequence shown here is derived from an EMBL/GenBank/DDBJ whole genome shotgun (WGS) entry which is preliminary data.</text>
</comment>
<dbReference type="GO" id="GO:0016491">
    <property type="term" value="F:oxidoreductase activity"/>
    <property type="evidence" value="ECO:0007669"/>
    <property type="project" value="UniProtKB-KW"/>
</dbReference>
<dbReference type="InterPro" id="IPR012675">
    <property type="entry name" value="Beta-grasp_dom_sf"/>
</dbReference>
<proteinExistence type="predicted"/>
<keyword evidence="1" id="KW-0001">2Fe-2S</keyword>
<keyword evidence="2" id="KW-0479">Metal-binding</keyword>
<evidence type="ECO:0000256" key="5">
    <source>
        <dbReference type="ARBA" id="ARBA00023014"/>
    </source>
</evidence>
<keyword evidence="4" id="KW-0408">Iron</keyword>
<dbReference type="PANTHER" id="PTHR44379">
    <property type="entry name" value="OXIDOREDUCTASE WITH IRON-SULFUR SUBUNIT"/>
    <property type="match status" value="1"/>
</dbReference>
<evidence type="ECO:0000259" key="6">
    <source>
        <dbReference type="PROSITE" id="PS51085"/>
    </source>
</evidence>
<dbReference type="InterPro" id="IPR001041">
    <property type="entry name" value="2Fe-2S_ferredoxin-type"/>
</dbReference>
<dbReference type="SUPFAM" id="SSF54292">
    <property type="entry name" value="2Fe-2S ferredoxin-like"/>
    <property type="match status" value="1"/>
</dbReference>
<dbReference type="GO" id="GO:0046872">
    <property type="term" value="F:metal ion binding"/>
    <property type="evidence" value="ECO:0007669"/>
    <property type="project" value="UniProtKB-KW"/>
</dbReference>
<keyword evidence="5" id="KW-0411">Iron-sulfur</keyword>
<dbReference type="RefSeq" id="WP_184813614.1">
    <property type="nucleotide sequence ID" value="NZ_JACHJQ010000006.1"/>
</dbReference>
<feature type="domain" description="2Fe-2S ferredoxin-type" evidence="6">
    <location>
        <begin position="3"/>
        <end position="79"/>
    </location>
</feature>
<dbReference type="PROSITE" id="PS00197">
    <property type="entry name" value="2FE2S_FER_1"/>
    <property type="match status" value="1"/>
</dbReference>
<dbReference type="Gene3D" id="3.10.20.30">
    <property type="match status" value="1"/>
</dbReference>
<accession>A0A7W7Q9G3</accession>
<dbReference type="Gene3D" id="1.10.150.120">
    <property type="entry name" value="[2Fe-2S]-binding domain"/>
    <property type="match status" value="1"/>
</dbReference>
<dbReference type="InterPro" id="IPR036010">
    <property type="entry name" value="2Fe-2S_ferredoxin-like_sf"/>
</dbReference>
<organism evidence="7 8">
    <name type="scientific">Actinophytocola algeriensis</name>
    <dbReference type="NCBI Taxonomy" id="1768010"/>
    <lineage>
        <taxon>Bacteria</taxon>
        <taxon>Bacillati</taxon>
        <taxon>Actinomycetota</taxon>
        <taxon>Actinomycetes</taxon>
        <taxon>Pseudonocardiales</taxon>
        <taxon>Pseudonocardiaceae</taxon>
    </lineage>
</organism>
<dbReference type="InterPro" id="IPR051452">
    <property type="entry name" value="Diverse_Oxidoreductases"/>
</dbReference>
<dbReference type="GO" id="GO:0051537">
    <property type="term" value="F:2 iron, 2 sulfur cluster binding"/>
    <property type="evidence" value="ECO:0007669"/>
    <property type="project" value="UniProtKB-KW"/>
</dbReference>
<dbReference type="EMBL" id="JACHJQ010000006">
    <property type="protein sequence ID" value="MBB4909512.1"/>
    <property type="molecule type" value="Genomic_DNA"/>
</dbReference>
<dbReference type="InterPro" id="IPR006058">
    <property type="entry name" value="2Fe2S_fd_BS"/>
</dbReference>
<evidence type="ECO:0000256" key="3">
    <source>
        <dbReference type="ARBA" id="ARBA00023002"/>
    </source>
</evidence>
<evidence type="ECO:0000256" key="2">
    <source>
        <dbReference type="ARBA" id="ARBA00022723"/>
    </source>
</evidence>
<dbReference type="InterPro" id="IPR002888">
    <property type="entry name" value="2Fe-2S-bd"/>
</dbReference>
<dbReference type="Pfam" id="PF00111">
    <property type="entry name" value="Fer2"/>
    <property type="match status" value="1"/>
</dbReference>
<dbReference type="CDD" id="cd00207">
    <property type="entry name" value="fer2"/>
    <property type="match status" value="1"/>
</dbReference>
<reference evidence="7 8" key="1">
    <citation type="submission" date="2020-08" db="EMBL/GenBank/DDBJ databases">
        <title>Genomic Encyclopedia of Type Strains, Phase III (KMG-III): the genomes of soil and plant-associated and newly described type strains.</title>
        <authorList>
            <person name="Whitman W."/>
        </authorList>
    </citation>
    <scope>NUCLEOTIDE SEQUENCE [LARGE SCALE GENOMIC DNA]</scope>
    <source>
        <strain evidence="7 8">CECT 8960</strain>
    </source>
</reference>
<sequence>MTTQITVKVNGVEHFLDVEDDALLLDVLREKVGTTSVREGCGVGACGACTVLSGGMSVSSCLALAVRYDGAELTTAEGLDETDDVVSSFVDCDAAQCGYCIPGFVLMSRELLAENARPSECQITEHLEGNICRCGTYPEIRKAVAAAAERRSPR</sequence>
<dbReference type="AlphaFoldDB" id="A0A7W7Q9G3"/>
<gene>
    <name evidence="7" type="ORF">FHR82_005770</name>
</gene>